<evidence type="ECO:0000313" key="2">
    <source>
        <dbReference type="EMBL" id="KZV86004.1"/>
    </source>
</evidence>
<feature type="region of interest" description="Disordered" evidence="1">
    <location>
        <begin position="170"/>
        <end position="224"/>
    </location>
</feature>
<evidence type="ECO:0000313" key="3">
    <source>
        <dbReference type="Proteomes" id="UP000077266"/>
    </source>
</evidence>
<feature type="compositionally biased region" description="Basic residues" evidence="1">
    <location>
        <begin position="203"/>
        <end position="216"/>
    </location>
</feature>
<organism evidence="2 3">
    <name type="scientific">Exidia glandulosa HHB12029</name>
    <dbReference type="NCBI Taxonomy" id="1314781"/>
    <lineage>
        <taxon>Eukaryota</taxon>
        <taxon>Fungi</taxon>
        <taxon>Dikarya</taxon>
        <taxon>Basidiomycota</taxon>
        <taxon>Agaricomycotina</taxon>
        <taxon>Agaricomycetes</taxon>
        <taxon>Auriculariales</taxon>
        <taxon>Exidiaceae</taxon>
        <taxon>Exidia</taxon>
    </lineage>
</organism>
<accession>A0A165E3R7</accession>
<dbReference type="AlphaFoldDB" id="A0A165E3R7"/>
<name>A0A165E3R7_EXIGL</name>
<protein>
    <submittedName>
        <fullName evidence="2">Uncharacterized protein</fullName>
    </submittedName>
</protein>
<dbReference type="InParanoid" id="A0A165E3R7"/>
<dbReference type="Proteomes" id="UP000077266">
    <property type="component" value="Unassembled WGS sequence"/>
</dbReference>
<proteinExistence type="predicted"/>
<reference evidence="2 3" key="1">
    <citation type="journal article" date="2016" name="Mol. Biol. Evol.">
        <title>Comparative Genomics of Early-Diverging Mushroom-Forming Fungi Provides Insights into the Origins of Lignocellulose Decay Capabilities.</title>
        <authorList>
            <person name="Nagy L.G."/>
            <person name="Riley R."/>
            <person name="Tritt A."/>
            <person name="Adam C."/>
            <person name="Daum C."/>
            <person name="Floudas D."/>
            <person name="Sun H."/>
            <person name="Yadav J.S."/>
            <person name="Pangilinan J."/>
            <person name="Larsson K.H."/>
            <person name="Matsuura K."/>
            <person name="Barry K."/>
            <person name="Labutti K."/>
            <person name="Kuo R."/>
            <person name="Ohm R.A."/>
            <person name="Bhattacharya S.S."/>
            <person name="Shirouzu T."/>
            <person name="Yoshinaga Y."/>
            <person name="Martin F.M."/>
            <person name="Grigoriev I.V."/>
            <person name="Hibbett D.S."/>
        </authorList>
    </citation>
    <scope>NUCLEOTIDE SEQUENCE [LARGE SCALE GENOMIC DNA]</scope>
    <source>
        <strain evidence="2 3">HHB12029</strain>
    </source>
</reference>
<sequence>MHKASTEQPVQIFPEAKGCDGVAFIERQIDCPAAAKLYYGSIKAPVVTAKTNIATETTVKVGATVPGVVRDCTEIVTADMVSELFRTSGVCEAATAKGNGGKVMNEVKKLIDSATNRNYVQRRGLFKVKQRVLDTPIMSALTGTVLDSVCLPLSLAVALIKLSSSSWPSTTIRRRAQARPRWSPKLTRWCRPPRASRPVSRLHGTRRQPTSRRPRRSCSLSSRNRWLRRRRRPRRLQPARPPVVVHPNQPAVLAARRPSLLPVPLRSRVWFAARSRRSARHL</sequence>
<evidence type="ECO:0000256" key="1">
    <source>
        <dbReference type="SAM" id="MobiDB-lite"/>
    </source>
</evidence>
<keyword evidence="3" id="KW-1185">Reference proteome</keyword>
<gene>
    <name evidence="2" type="ORF">EXIGLDRAFT_232661</name>
</gene>
<dbReference type="EMBL" id="KV426169">
    <property type="protein sequence ID" value="KZV86004.1"/>
    <property type="molecule type" value="Genomic_DNA"/>
</dbReference>